<dbReference type="Pfam" id="PF01663">
    <property type="entry name" value="Phosphodiest"/>
    <property type="match status" value="1"/>
</dbReference>
<dbReference type="PANTHER" id="PTHR10151">
    <property type="entry name" value="ECTONUCLEOTIDE PYROPHOSPHATASE/PHOSPHODIESTERASE"/>
    <property type="match status" value="1"/>
</dbReference>
<proteinExistence type="predicted"/>
<dbReference type="Gene3D" id="3.30.1360.180">
    <property type="match status" value="1"/>
</dbReference>
<protein>
    <submittedName>
        <fullName evidence="2">Alkaline phosphatase D</fullName>
    </submittedName>
</protein>
<feature type="signal peptide" evidence="1">
    <location>
        <begin position="1"/>
        <end position="18"/>
    </location>
</feature>
<evidence type="ECO:0000313" key="2">
    <source>
        <dbReference type="EMBL" id="PVX50809.1"/>
    </source>
</evidence>
<dbReference type="Proteomes" id="UP000251835">
    <property type="component" value="Unassembled WGS sequence"/>
</dbReference>
<dbReference type="InterPro" id="IPR002591">
    <property type="entry name" value="Phosphodiest/P_Trfase"/>
</dbReference>
<accession>A0A7L4UR78</accession>
<dbReference type="EMBL" id="QENZ01000004">
    <property type="protein sequence ID" value="PVX50809.1"/>
    <property type="molecule type" value="Genomic_DNA"/>
</dbReference>
<feature type="chain" id="PRO_5029452242" evidence="1">
    <location>
        <begin position="19"/>
        <end position="403"/>
    </location>
</feature>
<keyword evidence="1" id="KW-0732">Signal</keyword>
<sequence>MRTIITLLFICCSLSLWAQQPAGQYVVMVSLDGFRADYPEKFQAKNLLKIAKEGVRVQRMIPSNPTKTFPNHYSIVTGLYPDHHGLIGNAFYAPDLGKSYQVRDRKSVENGDFYGGEPIWNTARKAGLQTASYFWVGSEAQINKMQPQKWKKYNEKANFEVRIDSVISWLKLPHKERPRLITLYYHEPDKSGHHFGPDSPEVAEQVKYVDEQIGNLYKKLMQLPIADSINLIVLSDHGMRAISEEKQIILEDYIKEEWVQGIYGSNPVYTINAVEDKKDSIYKSLREVLHLKVYKRGKASCRWKVGKHIRTGDFFIVGEPGWSVFPSHKENRKFGGTHGYLNNDKQMHALFVAKGPAFKNGYTKRTIRNIDVYNLVAKILEIQPALNDGKYRRVRKMLKKNAR</sequence>
<evidence type="ECO:0000313" key="3">
    <source>
        <dbReference type="Proteomes" id="UP000251835"/>
    </source>
</evidence>
<dbReference type="Gene3D" id="3.40.720.10">
    <property type="entry name" value="Alkaline Phosphatase, subunit A"/>
    <property type="match status" value="1"/>
</dbReference>
<gene>
    <name evidence="2" type="ORF">C7377_1126</name>
</gene>
<dbReference type="SUPFAM" id="SSF53649">
    <property type="entry name" value="Alkaline phosphatase-like"/>
    <property type="match status" value="1"/>
</dbReference>
<dbReference type="InterPro" id="IPR017850">
    <property type="entry name" value="Alkaline_phosphatase_core_sf"/>
</dbReference>
<evidence type="ECO:0000256" key="1">
    <source>
        <dbReference type="SAM" id="SignalP"/>
    </source>
</evidence>
<dbReference type="AlphaFoldDB" id="A0A7L4UR78"/>
<name>A0A7L4UR78_BALHA</name>
<dbReference type="RefSeq" id="WP_165806859.1">
    <property type="nucleotide sequence ID" value="NZ_QENZ01000004.1"/>
</dbReference>
<comment type="caution">
    <text evidence="2">The sequence shown here is derived from an EMBL/GenBank/DDBJ whole genome shotgun (WGS) entry which is preliminary data.</text>
</comment>
<organism evidence="2 3">
    <name type="scientific">Balneicella halophila</name>
    <dbReference type="NCBI Taxonomy" id="1537566"/>
    <lineage>
        <taxon>Bacteria</taxon>
        <taxon>Pseudomonadati</taxon>
        <taxon>Bacteroidota</taxon>
        <taxon>Bacteroidia</taxon>
        <taxon>Bacteroidales</taxon>
        <taxon>Balneicellaceae</taxon>
        <taxon>Balneicella</taxon>
    </lineage>
</organism>
<keyword evidence="3" id="KW-1185">Reference proteome</keyword>
<dbReference type="GO" id="GO:0016787">
    <property type="term" value="F:hydrolase activity"/>
    <property type="evidence" value="ECO:0007669"/>
    <property type="project" value="UniProtKB-ARBA"/>
</dbReference>
<reference evidence="2 3" key="1">
    <citation type="submission" date="2018-05" db="EMBL/GenBank/DDBJ databases">
        <title>Genomic Encyclopedia of Type Strains, Phase IV (KMG-IV): sequencing the most valuable type-strain genomes for metagenomic binning, comparative biology and taxonomic classification.</title>
        <authorList>
            <person name="Goeker M."/>
        </authorList>
    </citation>
    <scope>NUCLEOTIDE SEQUENCE [LARGE SCALE GENOMIC DNA]</scope>
    <source>
        <strain evidence="2 3">DSM 28579</strain>
    </source>
</reference>
<dbReference type="PANTHER" id="PTHR10151:SF120">
    <property type="entry name" value="BIS(5'-ADENOSYL)-TRIPHOSPHATASE"/>
    <property type="match status" value="1"/>
</dbReference>
<dbReference type="CDD" id="cd16018">
    <property type="entry name" value="Enpp"/>
    <property type="match status" value="1"/>
</dbReference>